<dbReference type="EMBL" id="JAUHJQ010000008">
    <property type="protein sequence ID" value="MDN4174729.1"/>
    <property type="molecule type" value="Genomic_DNA"/>
</dbReference>
<name>A0ABT8FJM8_9ACTN</name>
<evidence type="ECO:0000313" key="3">
    <source>
        <dbReference type="Proteomes" id="UP001168620"/>
    </source>
</evidence>
<gene>
    <name evidence="2" type="ORF">QWY28_17340</name>
</gene>
<accession>A0ABT8FJM8</accession>
<evidence type="ECO:0008006" key="4">
    <source>
        <dbReference type="Google" id="ProtNLM"/>
    </source>
</evidence>
<evidence type="ECO:0000256" key="1">
    <source>
        <dbReference type="SAM" id="MobiDB-lite"/>
    </source>
</evidence>
<dbReference type="RefSeq" id="WP_300953823.1">
    <property type="nucleotide sequence ID" value="NZ_JAUHJQ010000008.1"/>
</dbReference>
<organism evidence="2 3">
    <name type="scientific">Nocardioides oceani</name>
    <dbReference type="NCBI Taxonomy" id="3058369"/>
    <lineage>
        <taxon>Bacteria</taxon>
        <taxon>Bacillati</taxon>
        <taxon>Actinomycetota</taxon>
        <taxon>Actinomycetes</taxon>
        <taxon>Propionibacteriales</taxon>
        <taxon>Nocardioidaceae</taxon>
        <taxon>Nocardioides</taxon>
    </lineage>
</organism>
<comment type="caution">
    <text evidence="2">The sequence shown here is derived from an EMBL/GenBank/DDBJ whole genome shotgun (WGS) entry which is preliminary data.</text>
</comment>
<reference evidence="2" key="1">
    <citation type="submission" date="2023-06" db="EMBL/GenBank/DDBJ databases">
        <title>Draft genome sequence of Nocardioides sp. SOB77.</title>
        <authorList>
            <person name="Zhang G."/>
        </authorList>
    </citation>
    <scope>NUCLEOTIDE SEQUENCE</scope>
    <source>
        <strain evidence="2">SOB77</strain>
    </source>
</reference>
<sequence length="105" mass="10951">MASTGSLAYRIWVAKDDGELVEFQAGDTLPAWAAKKVDNPGAFVDDGTSADQTEDETGAPPPRSGRGSGVDAWRAYAAAHDVDVDDDATREDVIDALDAAGVPTE</sequence>
<dbReference type="Proteomes" id="UP001168620">
    <property type="component" value="Unassembled WGS sequence"/>
</dbReference>
<protein>
    <recommendedName>
        <fullName evidence="4">Lsr2 family protein</fullName>
    </recommendedName>
</protein>
<proteinExistence type="predicted"/>
<keyword evidence="3" id="KW-1185">Reference proteome</keyword>
<evidence type="ECO:0000313" key="2">
    <source>
        <dbReference type="EMBL" id="MDN4174729.1"/>
    </source>
</evidence>
<feature type="region of interest" description="Disordered" evidence="1">
    <location>
        <begin position="39"/>
        <end position="72"/>
    </location>
</feature>